<dbReference type="GO" id="GO:0005975">
    <property type="term" value="P:carbohydrate metabolic process"/>
    <property type="evidence" value="ECO:0007669"/>
    <property type="project" value="InterPro"/>
</dbReference>
<dbReference type="PROSITE" id="PS01086">
    <property type="entry name" value="RIBUL_P_3_EPIMER_2"/>
    <property type="match status" value="1"/>
</dbReference>
<name>A0A1D6I841_MAIZE</name>
<evidence type="ECO:0000256" key="4">
    <source>
        <dbReference type="ARBA" id="ARBA00001947"/>
    </source>
</evidence>
<comment type="cofactor">
    <cofactor evidence="3">
        <name>Co(2+)</name>
        <dbReference type="ChEBI" id="CHEBI:48828"/>
    </cofactor>
</comment>
<dbReference type="InterPro" id="IPR011060">
    <property type="entry name" value="RibuloseP-bd_barrel"/>
</dbReference>
<reference evidence="14" key="1">
    <citation type="submission" date="2015-12" db="EMBL/GenBank/DDBJ databases">
        <title>Update maize B73 reference genome by single molecule sequencing technologies.</title>
        <authorList>
            <consortium name="Maize Genome Sequencing Project"/>
            <person name="Ware D."/>
        </authorList>
    </citation>
    <scope>NUCLEOTIDE SEQUENCE [LARGE SCALE GENOMIC DNA]</scope>
    <source>
        <tissue evidence="14">Seedling</tissue>
    </source>
</reference>
<comment type="cofactor">
    <cofactor evidence="2">
        <name>Mn(2+)</name>
        <dbReference type="ChEBI" id="CHEBI:29035"/>
    </cofactor>
</comment>
<dbReference type="STRING" id="4577.A0A1D6I841"/>
<dbReference type="PANTHER" id="PTHR11749">
    <property type="entry name" value="RIBULOSE-5-PHOSPHATE-3-EPIMERASE"/>
    <property type="match status" value="1"/>
</dbReference>
<feature type="binding site" evidence="12">
    <location>
        <position position="36"/>
    </location>
    <ligand>
        <name>a divalent metal cation</name>
        <dbReference type="ChEBI" id="CHEBI:60240"/>
    </ligand>
</feature>
<proteinExistence type="inferred from homology"/>
<comment type="cofactor">
    <cofactor evidence="5">
        <name>Fe(2+)</name>
        <dbReference type="ChEBI" id="CHEBI:29033"/>
    </cofactor>
</comment>
<gene>
    <name evidence="14" type="ORF">ZEAMMB73_Zm00001d021050</name>
</gene>
<accession>A0A1D6I841</accession>
<feature type="binding site" evidence="12">
    <location>
        <position position="34"/>
    </location>
    <ligand>
        <name>a divalent metal cation</name>
        <dbReference type="ChEBI" id="CHEBI:60240"/>
    </ligand>
</feature>
<evidence type="ECO:0000256" key="1">
    <source>
        <dbReference type="ARBA" id="ARBA00001782"/>
    </source>
</evidence>
<evidence type="ECO:0000256" key="6">
    <source>
        <dbReference type="ARBA" id="ARBA00009541"/>
    </source>
</evidence>
<feature type="binding site" evidence="13">
    <location>
        <begin position="169"/>
        <end position="172"/>
    </location>
    <ligand>
        <name>substrate</name>
    </ligand>
</feature>
<dbReference type="InParanoid" id="A0A1D6I841"/>
<dbReference type="InterPro" id="IPR026019">
    <property type="entry name" value="Ribul_P_3_epim"/>
</dbReference>
<sequence>MAAAKIAPSMLSSDFANLASEAERMVRLGADWLHMDIMDGHFVPNLTIGAPVIQSLRKHTKAYLDCHLMVTKPSDYVEPFGKAGASGFTFHIEVARGEHTSVEWPSIFSSPLMEKLYADNWQDLIQSIKSKGMRPGVSLRPGTPVEEVFPLVEAENPVELVLVMTVEPGFGGQKFMPEMMDKVRTLRKKYPSLDIEVDGGLGPSTIDVAASAGANCIVAGSSIFGAADPGAIISVLRKSVEGSQNKN</sequence>
<dbReference type="ExpressionAtlas" id="A0A1D6I841">
    <property type="expression patterns" value="baseline and differential"/>
</dbReference>
<feature type="binding site" evidence="13">
    <location>
        <begin position="220"/>
        <end position="221"/>
    </location>
    <ligand>
        <name>substrate</name>
    </ligand>
</feature>
<feature type="binding site" evidence="13">
    <location>
        <position position="9"/>
    </location>
    <ligand>
        <name>substrate</name>
    </ligand>
</feature>
<evidence type="ECO:0000256" key="9">
    <source>
        <dbReference type="ARBA" id="ARBA00023235"/>
    </source>
</evidence>
<evidence type="ECO:0000256" key="12">
    <source>
        <dbReference type="PIRSR" id="PIRSR001461-2"/>
    </source>
</evidence>
<feature type="binding site" evidence="13">
    <location>
        <position position="200"/>
    </location>
    <ligand>
        <name>substrate</name>
    </ligand>
</feature>
<evidence type="ECO:0000313" key="14">
    <source>
        <dbReference type="EMBL" id="ONM56214.1"/>
    </source>
</evidence>
<keyword evidence="12" id="KW-0170">Cobalt</keyword>
<dbReference type="PIRSF" id="PIRSF001461">
    <property type="entry name" value="RPE"/>
    <property type="match status" value="1"/>
</dbReference>
<feature type="binding site" evidence="12">
    <location>
        <position position="67"/>
    </location>
    <ligand>
        <name>a divalent metal cation</name>
        <dbReference type="ChEBI" id="CHEBI:60240"/>
    </ligand>
</feature>
<dbReference type="IntAct" id="A0A1D6I841">
    <property type="interactions" value="6"/>
</dbReference>
<keyword evidence="10" id="KW-0119">Carbohydrate metabolism</keyword>
<dbReference type="InterPro" id="IPR000056">
    <property type="entry name" value="Ribul_P_3_epim-like"/>
</dbReference>
<dbReference type="InterPro" id="IPR013785">
    <property type="entry name" value="Aldolase_TIM"/>
</dbReference>
<comment type="cofactor">
    <cofactor evidence="4">
        <name>Zn(2+)</name>
        <dbReference type="ChEBI" id="CHEBI:29105"/>
    </cofactor>
</comment>
<evidence type="ECO:0000256" key="5">
    <source>
        <dbReference type="ARBA" id="ARBA00001954"/>
    </source>
</evidence>
<feature type="active site" description="Proton donor" evidence="11">
    <location>
        <position position="198"/>
    </location>
</feature>
<evidence type="ECO:0000256" key="10">
    <source>
        <dbReference type="PIRNR" id="PIRNR001461"/>
    </source>
</evidence>
<dbReference type="AlphaFoldDB" id="A0A1D6I841"/>
<dbReference type="CDD" id="cd00429">
    <property type="entry name" value="RPE"/>
    <property type="match status" value="1"/>
</dbReference>
<dbReference type="Gene3D" id="3.20.20.70">
    <property type="entry name" value="Aldolase class I"/>
    <property type="match status" value="1"/>
</dbReference>
<dbReference type="SUPFAM" id="SSF51366">
    <property type="entry name" value="Ribulose-phoshate binding barrel"/>
    <property type="match status" value="1"/>
</dbReference>
<protein>
    <recommendedName>
        <fullName evidence="7 10">Ribulose-phosphate 3-epimerase</fullName>
        <ecNumber evidence="7 10">5.1.3.1</ecNumber>
    </recommendedName>
</protein>
<feature type="active site" description="Proton acceptor" evidence="11">
    <location>
        <position position="36"/>
    </location>
</feature>
<feature type="binding site" evidence="12">
    <location>
        <position position="198"/>
    </location>
    <ligand>
        <name>a divalent metal cation</name>
        <dbReference type="ChEBI" id="CHEBI:60240"/>
    </ligand>
</feature>
<evidence type="ECO:0000256" key="2">
    <source>
        <dbReference type="ARBA" id="ARBA00001936"/>
    </source>
</evidence>
<comment type="catalytic activity">
    <reaction evidence="1 10">
        <text>D-ribulose 5-phosphate = D-xylulose 5-phosphate</text>
        <dbReference type="Rhea" id="RHEA:13677"/>
        <dbReference type="ChEBI" id="CHEBI:57737"/>
        <dbReference type="ChEBI" id="CHEBI:58121"/>
        <dbReference type="EC" id="5.1.3.1"/>
    </reaction>
</comment>
<dbReference type="EC" id="5.1.3.1" evidence="7 10"/>
<evidence type="ECO:0000256" key="11">
    <source>
        <dbReference type="PIRSR" id="PIRSR001461-1"/>
    </source>
</evidence>
<dbReference type="Pfam" id="PF00834">
    <property type="entry name" value="Ribul_P_3_epim"/>
    <property type="match status" value="2"/>
</dbReference>
<keyword evidence="8 12" id="KW-0479">Metal-binding</keyword>
<evidence type="ECO:0000256" key="7">
    <source>
        <dbReference type="ARBA" id="ARBA00013188"/>
    </source>
</evidence>
<dbReference type="FunFam" id="3.20.20.70:FF:000181">
    <property type="entry name" value="Ribulose-phosphate 3-epimerase"/>
    <property type="match status" value="1"/>
</dbReference>
<keyword evidence="12" id="KW-0862">Zinc</keyword>
<evidence type="ECO:0000256" key="8">
    <source>
        <dbReference type="ARBA" id="ARBA00022723"/>
    </source>
</evidence>
<dbReference type="GO" id="GO:0006098">
    <property type="term" value="P:pentose-phosphate shunt"/>
    <property type="evidence" value="ECO:0007669"/>
    <property type="project" value="InterPro"/>
</dbReference>
<keyword evidence="9 10" id="KW-0413">Isomerase</keyword>
<dbReference type="FunCoup" id="A0A1D6I841">
    <property type="interactions" value="2474"/>
</dbReference>
<dbReference type="HAMAP" id="MF_02227">
    <property type="entry name" value="RPE"/>
    <property type="match status" value="1"/>
</dbReference>
<organism evidence="14">
    <name type="scientific">Zea mays</name>
    <name type="common">Maize</name>
    <dbReference type="NCBI Taxonomy" id="4577"/>
    <lineage>
        <taxon>Eukaryota</taxon>
        <taxon>Viridiplantae</taxon>
        <taxon>Streptophyta</taxon>
        <taxon>Embryophyta</taxon>
        <taxon>Tracheophyta</taxon>
        <taxon>Spermatophyta</taxon>
        <taxon>Magnoliopsida</taxon>
        <taxon>Liliopsida</taxon>
        <taxon>Poales</taxon>
        <taxon>Poaceae</taxon>
        <taxon>PACMAD clade</taxon>
        <taxon>Panicoideae</taxon>
        <taxon>Andropogonodae</taxon>
        <taxon>Andropogoneae</taxon>
        <taxon>Tripsacinae</taxon>
        <taxon>Zea</taxon>
    </lineage>
</organism>
<dbReference type="OMA" id="CHLMIED"/>
<comment type="similarity">
    <text evidence="6 10">Belongs to the ribulose-phosphate 3-epimerase family.</text>
</comment>
<feature type="binding site" evidence="13">
    <location>
        <position position="67"/>
    </location>
    <ligand>
        <name>substrate</name>
    </ligand>
</feature>
<dbReference type="SMR" id="A0A1D6I841"/>
<dbReference type="EMBL" id="CM007650">
    <property type="protein sequence ID" value="ONM56214.1"/>
    <property type="molecule type" value="Genomic_DNA"/>
</dbReference>
<keyword evidence="12" id="KW-0464">Manganese</keyword>
<dbReference type="NCBIfam" id="NF004076">
    <property type="entry name" value="PRK05581.1-4"/>
    <property type="match status" value="1"/>
</dbReference>
<dbReference type="PaxDb" id="4577-GRMZM2G083102_P02"/>
<dbReference type="GO" id="GO:0046872">
    <property type="term" value="F:metal ion binding"/>
    <property type="evidence" value="ECO:0007669"/>
    <property type="project" value="UniProtKB-KW"/>
</dbReference>
<dbReference type="eggNOG" id="KOG3111">
    <property type="taxonomic scope" value="Eukaryota"/>
</dbReference>
<evidence type="ECO:0000256" key="3">
    <source>
        <dbReference type="ARBA" id="ARBA00001941"/>
    </source>
</evidence>
<comment type="cofactor">
    <cofactor evidence="12">
        <name>a divalent metal cation</name>
        <dbReference type="ChEBI" id="CHEBI:60240"/>
    </cofactor>
    <text evidence="12">Binds 1 divalent metal cation per subunit.</text>
</comment>
<dbReference type="GO" id="GO:0004750">
    <property type="term" value="F:D-ribulose-phosphate 3-epimerase activity"/>
    <property type="evidence" value="ECO:0007669"/>
    <property type="project" value="UniProtKB-EC"/>
</dbReference>
<dbReference type="PROSITE" id="PS01085">
    <property type="entry name" value="RIBUL_P_3_EPIMER_1"/>
    <property type="match status" value="1"/>
</dbReference>
<evidence type="ECO:0000256" key="13">
    <source>
        <dbReference type="PIRSR" id="PIRSR001461-3"/>
    </source>
</evidence>